<feature type="chain" id="PRO_5047294148" evidence="1">
    <location>
        <begin position="23"/>
        <end position="275"/>
    </location>
</feature>
<accession>A0ABT3GNI8</accession>
<feature type="signal peptide" evidence="1">
    <location>
        <begin position="1"/>
        <end position="22"/>
    </location>
</feature>
<dbReference type="Pfam" id="PF07589">
    <property type="entry name" value="PEP-CTERM"/>
    <property type="match status" value="1"/>
</dbReference>
<dbReference type="Proteomes" id="UP001320876">
    <property type="component" value="Unassembled WGS sequence"/>
</dbReference>
<dbReference type="NCBIfam" id="TIGR02595">
    <property type="entry name" value="PEP_CTERM"/>
    <property type="match status" value="1"/>
</dbReference>
<dbReference type="RefSeq" id="WP_264489188.1">
    <property type="nucleotide sequence ID" value="NZ_JAPDDT010000012.1"/>
</dbReference>
<name>A0ABT3GNI8_9BACT</name>
<proteinExistence type="predicted"/>
<keyword evidence="4" id="KW-1185">Reference proteome</keyword>
<evidence type="ECO:0000256" key="1">
    <source>
        <dbReference type="SAM" id="SignalP"/>
    </source>
</evidence>
<evidence type="ECO:0000313" key="4">
    <source>
        <dbReference type="Proteomes" id="UP001320876"/>
    </source>
</evidence>
<dbReference type="EMBL" id="JAPDDT010000012">
    <property type="protein sequence ID" value="MCW1925080.1"/>
    <property type="molecule type" value="Genomic_DNA"/>
</dbReference>
<dbReference type="InterPro" id="IPR013424">
    <property type="entry name" value="Ice-binding_C"/>
</dbReference>
<protein>
    <submittedName>
        <fullName evidence="3">PEP-CTERM sorting domain-containing protein</fullName>
    </submittedName>
</protein>
<comment type="caution">
    <text evidence="3">The sequence shown here is derived from an EMBL/GenBank/DDBJ whole genome shotgun (WGS) entry which is preliminary data.</text>
</comment>
<reference evidence="3 4" key="1">
    <citation type="submission" date="2022-10" db="EMBL/GenBank/DDBJ databases">
        <title>Luteolibacter arcticus strain CCTCC AB 2014275, whole genome shotgun sequencing project.</title>
        <authorList>
            <person name="Zhao G."/>
            <person name="Shen L."/>
        </authorList>
    </citation>
    <scope>NUCLEOTIDE SEQUENCE [LARGE SCALE GENOMIC DNA]</scope>
    <source>
        <strain evidence="3 4">CCTCC AB 2014275</strain>
    </source>
</reference>
<evidence type="ECO:0000259" key="2">
    <source>
        <dbReference type="Pfam" id="PF07589"/>
    </source>
</evidence>
<evidence type="ECO:0000313" key="3">
    <source>
        <dbReference type="EMBL" id="MCW1925080.1"/>
    </source>
</evidence>
<sequence length="275" mass="28129">MKIRCLLVLSLSSLLASGVSHGAVAAAFGLNFTTTSNGNPTSGTFDGVLFSDWTAKNVQTAANTTVASHAAGTFTLPQSDGAQLTGWVAKQDYWNPGTTGMPANSIFGGTLGGNQTGTSTGLSGFAGLVQFTNVSEWLTANSFTSLSITVYYSAYKTYNGGATDEKTALEAGYANIFSGEVTVGNAATYTSTATLIGSSTGTALGGSGTNPYYLIGSTVTGITDDFLVAERLTPDLGGQDFRGGIAAIKIEGVPEPSTALLGGLGALVLLRRRRR</sequence>
<organism evidence="3 4">
    <name type="scientific">Luteolibacter arcticus</name>
    <dbReference type="NCBI Taxonomy" id="1581411"/>
    <lineage>
        <taxon>Bacteria</taxon>
        <taxon>Pseudomonadati</taxon>
        <taxon>Verrucomicrobiota</taxon>
        <taxon>Verrucomicrobiia</taxon>
        <taxon>Verrucomicrobiales</taxon>
        <taxon>Verrucomicrobiaceae</taxon>
        <taxon>Luteolibacter</taxon>
    </lineage>
</organism>
<feature type="domain" description="Ice-binding protein C-terminal" evidence="2">
    <location>
        <begin position="253"/>
        <end position="274"/>
    </location>
</feature>
<keyword evidence="1" id="KW-0732">Signal</keyword>
<gene>
    <name evidence="3" type="ORF">OKA05_21140</name>
</gene>